<sequence>MSYSGTKATEVDQAHVTLFPVFGALPLLFGVEAEERGGRGAADEPVP</sequence>
<keyword evidence="2" id="KW-1185">Reference proteome</keyword>
<comment type="caution">
    <text evidence="1">The sequence shown here is derived from an EMBL/GenBank/DDBJ whole genome shotgun (WGS) entry which is preliminary data.</text>
</comment>
<dbReference type="RefSeq" id="WP_381207038.1">
    <property type="nucleotide sequence ID" value="NZ_JBHSPC010000015.1"/>
</dbReference>
<evidence type="ECO:0000313" key="2">
    <source>
        <dbReference type="Proteomes" id="UP001596183"/>
    </source>
</evidence>
<proteinExistence type="predicted"/>
<accession>A0ABW0XJ58</accession>
<organism evidence="1 2">
    <name type="scientific">Streptomyces incanus</name>
    <dbReference type="NCBI Taxonomy" id="887453"/>
    <lineage>
        <taxon>Bacteria</taxon>
        <taxon>Bacillati</taxon>
        <taxon>Actinomycetota</taxon>
        <taxon>Actinomycetes</taxon>
        <taxon>Kitasatosporales</taxon>
        <taxon>Streptomycetaceae</taxon>
        <taxon>Streptomyces</taxon>
    </lineage>
</organism>
<reference evidence="2" key="1">
    <citation type="journal article" date="2019" name="Int. J. Syst. Evol. Microbiol.">
        <title>The Global Catalogue of Microorganisms (GCM) 10K type strain sequencing project: providing services to taxonomists for standard genome sequencing and annotation.</title>
        <authorList>
            <consortium name="The Broad Institute Genomics Platform"/>
            <consortium name="The Broad Institute Genome Sequencing Center for Infectious Disease"/>
            <person name="Wu L."/>
            <person name="Ma J."/>
        </authorList>
    </citation>
    <scope>NUCLEOTIDE SEQUENCE [LARGE SCALE GENOMIC DNA]</scope>
    <source>
        <strain evidence="2">JCM 13852</strain>
    </source>
</reference>
<dbReference type="Proteomes" id="UP001596183">
    <property type="component" value="Unassembled WGS sequence"/>
</dbReference>
<dbReference type="EMBL" id="JBHSPC010000015">
    <property type="protein sequence ID" value="MFC5669873.1"/>
    <property type="molecule type" value="Genomic_DNA"/>
</dbReference>
<evidence type="ECO:0000313" key="1">
    <source>
        <dbReference type="EMBL" id="MFC5669873.1"/>
    </source>
</evidence>
<name>A0ABW0XJ58_9ACTN</name>
<gene>
    <name evidence="1" type="ORF">ACFP2V_07030</name>
</gene>
<protein>
    <submittedName>
        <fullName evidence="1">Uncharacterized protein</fullName>
    </submittedName>
</protein>